<accession>A0AAP0PDY7</accession>
<dbReference type="EMBL" id="JBBNAG010000004">
    <property type="protein sequence ID" value="KAK9140602.1"/>
    <property type="molecule type" value="Genomic_DNA"/>
</dbReference>
<comment type="caution">
    <text evidence="2">The sequence shown here is derived from an EMBL/GenBank/DDBJ whole genome shotgun (WGS) entry which is preliminary data.</text>
</comment>
<dbReference type="Proteomes" id="UP001419268">
    <property type="component" value="Unassembled WGS sequence"/>
</dbReference>
<feature type="region of interest" description="Disordered" evidence="1">
    <location>
        <begin position="88"/>
        <end position="138"/>
    </location>
</feature>
<dbReference type="AlphaFoldDB" id="A0AAP0PDY7"/>
<evidence type="ECO:0000313" key="2">
    <source>
        <dbReference type="EMBL" id="KAK9140602.1"/>
    </source>
</evidence>
<protein>
    <submittedName>
        <fullName evidence="2">Uncharacterized protein</fullName>
    </submittedName>
</protein>
<feature type="compositionally biased region" description="Basic and acidic residues" evidence="1">
    <location>
        <begin position="125"/>
        <end position="138"/>
    </location>
</feature>
<evidence type="ECO:0000256" key="1">
    <source>
        <dbReference type="SAM" id="MobiDB-lite"/>
    </source>
</evidence>
<name>A0AAP0PDY7_9MAGN</name>
<proteinExistence type="predicted"/>
<gene>
    <name evidence="2" type="ORF">Scep_010283</name>
</gene>
<organism evidence="2 3">
    <name type="scientific">Stephania cephalantha</name>
    <dbReference type="NCBI Taxonomy" id="152367"/>
    <lineage>
        <taxon>Eukaryota</taxon>
        <taxon>Viridiplantae</taxon>
        <taxon>Streptophyta</taxon>
        <taxon>Embryophyta</taxon>
        <taxon>Tracheophyta</taxon>
        <taxon>Spermatophyta</taxon>
        <taxon>Magnoliopsida</taxon>
        <taxon>Ranunculales</taxon>
        <taxon>Menispermaceae</taxon>
        <taxon>Menispermoideae</taxon>
        <taxon>Cissampelideae</taxon>
        <taxon>Stephania</taxon>
    </lineage>
</organism>
<keyword evidence="3" id="KW-1185">Reference proteome</keyword>
<reference evidence="2 3" key="1">
    <citation type="submission" date="2024-01" db="EMBL/GenBank/DDBJ databases">
        <title>Genome assemblies of Stephania.</title>
        <authorList>
            <person name="Yang L."/>
        </authorList>
    </citation>
    <scope>NUCLEOTIDE SEQUENCE [LARGE SCALE GENOMIC DNA]</scope>
    <source>
        <strain evidence="2">JXDWG</strain>
        <tissue evidence="2">Leaf</tissue>
    </source>
</reference>
<evidence type="ECO:0000313" key="3">
    <source>
        <dbReference type="Proteomes" id="UP001419268"/>
    </source>
</evidence>
<sequence>MQAKLQRRHQELTQATPDQPVYFKVAGKCLKRSVYGLGSLGRKKRIYADPSASTSQVSPMVPRSEFDNVAKQLRQVVRFMLSQFGMTMDRVGLSQPPPPPPSPPPPPHELQEAQTDPADPARQQDNVDREMQDWLTRD</sequence>
<feature type="compositionally biased region" description="Pro residues" evidence="1">
    <location>
        <begin position="95"/>
        <end position="108"/>
    </location>
</feature>